<evidence type="ECO:0000259" key="2">
    <source>
        <dbReference type="Pfam" id="PF18050"/>
    </source>
</evidence>
<reference evidence="3 4" key="2">
    <citation type="submission" date="2020-08" db="EMBL/GenBank/DDBJ databases">
        <title>Adhaeribacter dokdonensis sp. nov., isolated from the rhizosphere of Elymus tsukushiensis, a plant native to the Dokdo Islands, Republic of Korea.</title>
        <authorList>
            <person name="Ghim S.Y."/>
        </authorList>
    </citation>
    <scope>NUCLEOTIDE SEQUENCE [LARGE SCALE GENOMIC DNA]</scope>
    <source>
        <strain evidence="3 4">KUDC8001</strain>
    </source>
</reference>
<evidence type="ECO:0000256" key="1">
    <source>
        <dbReference type="SAM" id="SignalP"/>
    </source>
</evidence>
<dbReference type="InterPro" id="IPR029000">
    <property type="entry name" value="Cyclophilin-like_dom_sf"/>
</dbReference>
<protein>
    <recommendedName>
        <fullName evidence="2">Cyclophilin-like domain-containing protein</fullName>
    </recommendedName>
</protein>
<dbReference type="RefSeq" id="WP_182416218.1">
    <property type="nucleotide sequence ID" value="NZ_CP055153.1"/>
</dbReference>
<feature type="signal peptide" evidence="1">
    <location>
        <begin position="1"/>
        <end position="19"/>
    </location>
</feature>
<sequence length="161" mass="17502">MKHSLIIIFSLFSLLTSFASCNKEAYEPNKLNTGSTNENNNPNLTRSKMNITIGTHTFTATLYDNATATAFKALLPLTIDMQDLNNNEKFFDFSNGLPTNAANLGTIQTGDLLLYGSNTLVLFYKSFTTSYSYTKLGRIDNIAGLTAALGSGNATVTFALE</sequence>
<dbReference type="Proteomes" id="UP000514509">
    <property type="component" value="Chromosome"/>
</dbReference>
<feature type="domain" description="Cyclophilin-like" evidence="2">
    <location>
        <begin position="51"/>
        <end position="158"/>
    </location>
</feature>
<dbReference type="Gene3D" id="2.40.100.20">
    <property type="match status" value="1"/>
</dbReference>
<proteinExistence type="predicted"/>
<dbReference type="EMBL" id="CP055153">
    <property type="protein sequence ID" value="QMU29038.1"/>
    <property type="molecule type" value="Genomic_DNA"/>
</dbReference>
<accession>A0A7L7L8C2</accession>
<keyword evidence="4" id="KW-1185">Reference proteome</keyword>
<evidence type="ECO:0000313" key="4">
    <source>
        <dbReference type="Proteomes" id="UP000514509"/>
    </source>
</evidence>
<organism evidence="3 4">
    <name type="scientific">Adhaeribacter radiodurans</name>
    <dbReference type="NCBI Taxonomy" id="2745197"/>
    <lineage>
        <taxon>Bacteria</taxon>
        <taxon>Pseudomonadati</taxon>
        <taxon>Bacteroidota</taxon>
        <taxon>Cytophagia</taxon>
        <taxon>Cytophagales</taxon>
        <taxon>Hymenobacteraceae</taxon>
        <taxon>Adhaeribacter</taxon>
    </lineage>
</organism>
<dbReference type="Pfam" id="PF18050">
    <property type="entry name" value="Cyclophil_like2"/>
    <property type="match status" value="1"/>
</dbReference>
<dbReference type="SUPFAM" id="SSF50891">
    <property type="entry name" value="Cyclophilin-like"/>
    <property type="match status" value="1"/>
</dbReference>
<name>A0A7L7L8C2_9BACT</name>
<dbReference type="PROSITE" id="PS51257">
    <property type="entry name" value="PROKAR_LIPOPROTEIN"/>
    <property type="match status" value="1"/>
</dbReference>
<keyword evidence="1" id="KW-0732">Signal</keyword>
<evidence type="ECO:0000313" key="3">
    <source>
        <dbReference type="EMBL" id="QMU29038.1"/>
    </source>
</evidence>
<feature type="chain" id="PRO_5029865421" description="Cyclophilin-like domain-containing protein" evidence="1">
    <location>
        <begin position="20"/>
        <end position="161"/>
    </location>
</feature>
<reference evidence="3 4" key="1">
    <citation type="submission" date="2020-06" db="EMBL/GenBank/DDBJ databases">
        <authorList>
            <person name="Hwang Y.J."/>
        </authorList>
    </citation>
    <scope>NUCLEOTIDE SEQUENCE [LARGE SCALE GENOMIC DNA]</scope>
    <source>
        <strain evidence="3 4">KUDC8001</strain>
    </source>
</reference>
<dbReference type="KEGG" id="add:HUW48_13755"/>
<gene>
    <name evidence="3" type="ORF">HUW48_13755</name>
</gene>
<dbReference type="InterPro" id="IPR041183">
    <property type="entry name" value="Cyclophilin-like"/>
</dbReference>
<dbReference type="AlphaFoldDB" id="A0A7L7L8C2"/>